<accession>A0A4P2R3C8</accession>
<feature type="domain" description="AB hydrolase-1" evidence="3">
    <location>
        <begin position="26"/>
        <end position="291"/>
    </location>
</feature>
<dbReference type="GO" id="GO:0016787">
    <property type="term" value="F:hydrolase activity"/>
    <property type="evidence" value="ECO:0007669"/>
    <property type="project" value="UniProtKB-KW"/>
</dbReference>
<evidence type="ECO:0000259" key="3">
    <source>
        <dbReference type="Pfam" id="PF12697"/>
    </source>
</evidence>
<evidence type="ECO:0000256" key="1">
    <source>
        <dbReference type="ARBA" id="ARBA00010088"/>
    </source>
</evidence>
<proteinExistence type="inferred from homology"/>
<reference evidence="4 5" key="1">
    <citation type="submission" date="2015-09" db="EMBL/GenBank/DDBJ databases">
        <title>Sorangium comparison.</title>
        <authorList>
            <person name="Zaburannyi N."/>
            <person name="Bunk B."/>
            <person name="Overmann J."/>
            <person name="Mueller R."/>
        </authorList>
    </citation>
    <scope>NUCLEOTIDE SEQUENCE [LARGE SCALE GENOMIC DNA]</scope>
    <source>
        <strain evidence="4 5">So ce836</strain>
    </source>
</reference>
<dbReference type="Pfam" id="PF12697">
    <property type="entry name" value="Abhydrolase_6"/>
    <property type="match status" value="1"/>
</dbReference>
<gene>
    <name evidence="4" type="ORF">SOCE836_097660</name>
</gene>
<organism evidence="4 5">
    <name type="scientific">Sorangium cellulosum</name>
    <name type="common">Polyangium cellulosum</name>
    <dbReference type="NCBI Taxonomy" id="56"/>
    <lineage>
        <taxon>Bacteria</taxon>
        <taxon>Pseudomonadati</taxon>
        <taxon>Myxococcota</taxon>
        <taxon>Polyangia</taxon>
        <taxon>Polyangiales</taxon>
        <taxon>Polyangiaceae</taxon>
        <taxon>Sorangium</taxon>
    </lineage>
</organism>
<dbReference type="Proteomes" id="UP000295497">
    <property type="component" value="Chromosome"/>
</dbReference>
<evidence type="ECO:0000313" key="4">
    <source>
        <dbReference type="EMBL" id="AUX37539.1"/>
    </source>
</evidence>
<dbReference type="InterPro" id="IPR029058">
    <property type="entry name" value="AB_hydrolase_fold"/>
</dbReference>
<dbReference type="PANTHER" id="PTHR43248">
    <property type="entry name" value="2-SUCCINYL-6-HYDROXY-2,4-CYCLOHEXADIENE-1-CARBOXYLATE SYNTHASE"/>
    <property type="match status" value="1"/>
</dbReference>
<dbReference type="RefSeq" id="WP_129580150.1">
    <property type="nucleotide sequence ID" value="NZ_CP012672.1"/>
</dbReference>
<dbReference type="AlphaFoldDB" id="A0A4P2R3C8"/>
<evidence type="ECO:0000256" key="2">
    <source>
        <dbReference type="ARBA" id="ARBA00022801"/>
    </source>
</evidence>
<dbReference type="InterPro" id="IPR000073">
    <property type="entry name" value="AB_hydrolase_1"/>
</dbReference>
<dbReference type="Gene3D" id="3.40.50.1820">
    <property type="entry name" value="alpha/beta hydrolase"/>
    <property type="match status" value="1"/>
</dbReference>
<dbReference type="InterPro" id="IPR051601">
    <property type="entry name" value="Serine_prot/Carboxylest_S33"/>
</dbReference>
<dbReference type="EMBL" id="CP012672">
    <property type="protein sequence ID" value="AUX37539.1"/>
    <property type="molecule type" value="Genomic_DNA"/>
</dbReference>
<comment type="similarity">
    <text evidence="1">Belongs to the peptidase S33 family.</text>
</comment>
<sequence length="297" mass="31652">MNAPDAFVPHHALVSAPSAAPARWMLVLHGIFGSGANWRTFARRLAEAQATGGAPGAPGPAARPWGFILVDLRAHGLSQSPPAPHTIAAAADDLLRLGDRLGLDVRGVMGHSFGGKVALAYLERRPAGIERGFILDVDPSARPAGESGSESPGVLELLRAIPQPIASREAFLEAVQAAGFSRGIGEWLAMNVRREGDGFRIRLDLDVLNDLLTDYFARDLWHVLEEPPAPAGAGVEARRLHVVLGGRSASVSPESRARFEALAARAPWLSVHVLPRAGHWLHVDDPDGLFDVIRAAL</sequence>
<evidence type="ECO:0000313" key="5">
    <source>
        <dbReference type="Proteomes" id="UP000295497"/>
    </source>
</evidence>
<protein>
    <submittedName>
        <fullName evidence="4">Alpha/beta hydrolase</fullName>
    </submittedName>
</protein>
<dbReference type="SUPFAM" id="SSF53474">
    <property type="entry name" value="alpha/beta-Hydrolases"/>
    <property type="match status" value="1"/>
</dbReference>
<keyword evidence="2 4" id="KW-0378">Hydrolase</keyword>
<name>A0A4P2R3C8_SORCE</name>
<dbReference type="PANTHER" id="PTHR43248:SF3">
    <property type="entry name" value="AB HYDROLASE-1 DOMAIN-CONTAINING PROTEIN"/>
    <property type="match status" value="1"/>
</dbReference>